<sequence length="164" mass="18516">IPACYDDDDDYYTFAITSNEPVNSLSMGDEHLDTIPATKLDEFIKSSVENLVPILSECDMPVCEAFKTFSNILFDSNYDFYSSDEQSNSDEDLPKEIYSNTLFDEESIPIKIDLHHFNAESDLIESMRNHDSSIISSSNMDSLFDEFTSELTLLKSVSSGIDET</sequence>
<name>A0A699U839_TANCI</name>
<dbReference type="EMBL" id="BKCJ011300066">
    <property type="protein sequence ID" value="GFD17408.1"/>
    <property type="molecule type" value="Genomic_DNA"/>
</dbReference>
<protein>
    <recommendedName>
        <fullName evidence="2">Reverse transcriptase domain-containing protein</fullName>
    </recommendedName>
</protein>
<evidence type="ECO:0008006" key="2">
    <source>
        <dbReference type="Google" id="ProtNLM"/>
    </source>
</evidence>
<organism evidence="1">
    <name type="scientific">Tanacetum cinerariifolium</name>
    <name type="common">Dalmatian daisy</name>
    <name type="synonym">Chrysanthemum cinerariifolium</name>
    <dbReference type="NCBI Taxonomy" id="118510"/>
    <lineage>
        <taxon>Eukaryota</taxon>
        <taxon>Viridiplantae</taxon>
        <taxon>Streptophyta</taxon>
        <taxon>Embryophyta</taxon>
        <taxon>Tracheophyta</taxon>
        <taxon>Spermatophyta</taxon>
        <taxon>Magnoliopsida</taxon>
        <taxon>eudicotyledons</taxon>
        <taxon>Gunneridae</taxon>
        <taxon>Pentapetalae</taxon>
        <taxon>asterids</taxon>
        <taxon>campanulids</taxon>
        <taxon>Asterales</taxon>
        <taxon>Asteraceae</taxon>
        <taxon>Asteroideae</taxon>
        <taxon>Anthemideae</taxon>
        <taxon>Anthemidinae</taxon>
        <taxon>Tanacetum</taxon>
    </lineage>
</organism>
<proteinExistence type="predicted"/>
<comment type="caution">
    <text evidence="1">The sequence shown here is derived from an EMBL/GenBank/DDBJ whole genome shotgun (WGS) entry which is preliminary data.</text>
</comment>
<accession>A0A699U839</accession>
<gene>
    <name evidence="1" type="ORF">Tci_889377</name>
</gene>
<feature type="non-terminal residue" evidence="1">
    <location>
        <position position="164"/>
    </location>
</feature>
<evidence type="ECO:0000313" key="1">
    <source>
        <dbReference type="EMBL" id="GFD17408.1"/>
    </source>
</evidence>
<reference evidence="1" key="1">
    <citation type="journal article" date="2019" name="Sci. Rep.">
        <title>Draft genome of Tanacetum cinerariifolium, the natural source of mosquito coil.</title>
        <authorList>
            <person name="Yamashiro T."/>
            <person name="Shiraishi A."/>
            <person name="Satake H."/>
            <person name="Nakayama K."/>
        </authorList>
    </citation>
    <scope>NUCLEOTIDE SEQUENCE</scope>
</reference>
<dbReference type="AlphaFoldDB" id="A0A699U839"/>
<feature type="non-terminal residue" evidence="1">
    <location>
        <position position="1"/>
    </location>
</feature>